<dbReference type="InterPro" id="IPR010099">
    <property type="entry name" value="SDR39U1"/>
</dbReference>
<accession>A0A2T5C0G0</accession>
<dbReference type="NCBIfam" id="TIGR01777">
    <property type="entry name" value="yfcH"/>
    <property type="match status" value="1"/>
</dbReference>
<dbReference type="AlphaFoldDB" id="A0A2T5C0G0"/>
<dbReference type="InterPro" id="IPR013549">
    <property type="entry name" value="DUF1731"/>
</dbReference>
<keyword evidence="5" id="KW-1185">Reference proteome</keyword>
<evidence type="ECO:0000313" key="4">
    <source>
        <dbReference type="EMBL" id="PTN08084.1"/>
    </source>
</evidence>
<sequence>MKVCITGASGFIGQSLSEALQRRGYQLRAIPRQLLYGDPQKLSQAIAGCDALVNLAGAPILQRWTAKNKATIYSSRVVTSKNLTEAIRQLPASERPQTFISASAVGIYQTGAAPHDETSLLFDSGFTGRVVRDWEQASAPLAPMLRRVVFRIGVVLGKQSQTIKSLKPVFQLGMGGKVGSGKQAFPFIHIHDLVTAFSEAITNPNYCGVYNLVSPQTITNSDFTKAFARATHRPAIFPVPPLALKLLYGEAAQLLLDGCFVQPRRLTAQGFRFKYPTIKESLEEIL</sequence>
<proteinExistence type="inferred from homology"/>
<evidence type="ECO:0000259" key="2">
    <source>
        <dbReference type="Pfam" id="PF01370"/>
    </source>
</evidence>
<dbReference type="RefSeq" id="WP_107822811.1">
    <property type="nucleotide sequence ID" value="NZ_OY782574.1"/>
</dbReference>
<comment type="similarity">
    <text evidence="1">Belongs to the NAD(P)-dependent epimerase/dehydratase family. SDR39U1 subfamily.</text>
</comment>
<comment type="caution">
    <text evidence="4">The sequence shown here is derived from an EMBL/GenBank/DDBJ whole genome shotgun (WGS) entry which is preliminary data.</text>
</comment>
<evidence type="ECO:0008006" key="6">
    <source>
        <dbReference type="Google" id="ProtNLM"/>
    </source>
</evidence>
<dbReference type="InterPro" id="IPR001509">
    <property type="entry name" value="Epimerase_deHydtase"/>
</dbReference>
<gene>
    <name evidence="4" type="ORF">C8N47_111124</name>
</gene>
<dbReference type="PANTHER" id="PTHR11092">
    <property type="entry name" value="SUGAR NUCLEOTIDE EPIMERASE RELATED"/>
    <property type="match status" value="1"/>
</dbReference>
<feature type="domain" description="NAD-dependent epimerase/dehydratase" evidence="2">
    <location>
        <begin position="3"/>
        <end position="119"/>
    </location>
</feature>
<dbReference type="EMBL" id="QAAD01000011">
    <property type="protein sequence ID" value="PTN08084.1"/>
    <property type="molecule type" value="Genomic_DNA"/>
</dbReference>
<feature type="domain" description="DUF1731" evidence="3">
    <location>
        <begin position="239"/>
        <end position="285"/>
    </location>
</feature>
<dbReference type="InterPro" id="IPR036291">
    <property type="entry name" value="NAD(P)-bd_dom_sf"/>
</dbReference>
<reference evidence="4 5" key="1">
    <citation type="submission" date="2018-04" db="EMBL/GenBank/DDBJ databases">
        <title>Genomic Encyclopedia of Archaeal and Bacterial Type Strains, Phase II (KMG-II): from individual species to whole genera.</title>
        <authorList>
            <person name="Goeker M."/>
        </authorList>
    </citation>
    <scope>NUCLEOTIDE SEQUENCE [LARGE SCALE GENOMIC DNA]</scope>
    <source>
        <strain evidence="4 5">DSM 28823</strain>
    </source>
</reference>
<dbReference type="SUPFAM" id="SSF51735">
    <property type="entry name" value="NAD(P)-binding Rossmann-fold domains"/>
    <property type="match status" value="1"/>
</dbReference>
<evidence type="ECO:0000259" key="3">
    <source>
        <dbReference type="Pfam" id="PF08338"/>
    </source>
</evidence>
<protein>
    <recommendedName>
        <fullName evidence="6">TIGR01777 family protein</fullName>
    </recommendedName>
</protein>
<dbReference type="Pfam" id="PF01370">
    <property type="entry name" value="Epimerase"/>
    <property type="match status" value="1"/>
</dbReference>
<dbReference type="OrthoDB" id="329806at2"/>
<dbReference type="Pfam" id="PF08338">
    <property type="entry name" value="DUF1731"/>
    <property type="match status" value="1"/>
</dbReference>
<name>A0A2T5C0G0_9BACT</name>
<organism evidence="4 5">
    <name type="scientific">Mangrovibacterium marinum</name>
    <dbReference type="NCBI Taxonomy" id="1639118"/>
    <lineage>
        <taxon>Bacteria</taxon>
        <taxon>Pseudomonadati</taxon>
        <taxon>Bacteroidota</taxon>
        <taxon>Bacteroidia</taxon>
        <taxon>Marinilabiliales</taxon>
        <taxon>Prolixibacteraceae</taxon>
        <taxon>Mangrovibacterium</taxon>
    </lineage>
</organism>
<evidence type="ECO:0000256" key="1">
    <source>
        <dbReference type="ARBA" id="ARBA00009353"/>
    </source>
</evidence>
<dbReference type="Gene3D" id="3.40.50.720">
    <property type="entry name" value="NAD(P)-binding Rossmann-like Domain"/>
    <property type="match status" value="1"/>
</dbReference>
<dbReference type="Proteomes" id="UP000243525">
    <property type="component" value="Unassembled WGS sequence"/>
</dbReference>
<dbReference type="PANTHER" id="PTHR11092:SF0">
    <property type="entry name" value="EPIMERASE FAMILY PROTEIN SDR39U1"/>
    <property type="match status" value="1"/>
</dbReference>
<evidence type="ECO:0000313" key="5">
    <source>
        <dbReference type="Proteomes" id="UP000243525"/>
    </source>
</evidence>